<evidence type="ECO:0000256" key="9">
    <source>
        <dbReference type="ARBA" id="ARBA00047589"/>
    </source>
</evidence>
<evidence type="ECO:0000256" key="7">
    <source>
        <dbReference type="ARBA" id="ARBA00022833"/>
    </source>
</evidence>
<dbReference type="Pfam" id="PF06130">
    <property type="entry name" value="PTAC"/>
    <property type="match status" value="1"/>
</dbReference>
<evidence type="ECO:0000256" key="10">
    <source>
        <dbReference type="PIRNR" id="PIRNR010130"/>
    </source>
</evidence>
<comment type="cofactor">
    <cofactor evidence="1">
        <name>Zn(2+)</name>
        <dbReference type="ChEBI" id="CHEBI:29105"/>
    </cofactor>
</comment>
<dbReference type="PIRSF" id="PIRSF010130">
    <property type="entry name" value="PduL"/>
    <property type="match status" value="1"/>
</dbReference>
<accession>A0ABV1HKV0</accession>
<name>A0ABV1HKV0_9FIRM</name>
<evidence type="ECO:0000256" key="3">
    <source>
        <dbReference type="ARBA" id="ARBA00012206"/>
    </source>
</evidence>
<proteinExistence type="inferred from homology"/>
<evidence type="ECO:0000313" key="12">
    <source>
        <dbReference type="Proteomes" id="UP001437460"/>
    </source>
</evidence>
<dbReference type="PANTHER" id="PTHR39453:SF1">
    <property type="entry name" value="PHOSPHATE PROPANOYLTRANSFERASE"/>
    <property type="match status" value="1"/>
</dbReference>
<comment type="similarity">
    <text evidence="2 10">Belongs to the PduL family.</text>
</comment>
<dbReference type="RefSeq" id="WP_178773190.1">
    <property type="nucleotide sequence ID" value="NZ_JBBMFJ010000012.1"/>
</dbReference>
<evidence type="ECO:0000256" key="4">
    <source>
        <dbReference type="ARBA" id="ARBA00020837"/>
    </source>
</evidence>
<evidence type="ECO:0000313" key="11">
    <source>
        <dbReference type="EMBL" id="MEQ2562954.1"/>
    </source>
</evidence>
<evidence type="ECO:0000256" key="2">
    <source>
        <dbReference type="ARBA" id="ARBA00007342"/>
    </source>
</evidence>
<dbReference type="InterPro" id="IPR008300">
    <property type="entry name" value="PTAC"/>
</dbReference>
<gene>
    <name evidence="11" type="ORF">WMO41_07220</name>
</gene>
<comment type="catalytic activity">
    <reaction evidence="9 10">
        <text>propanoyl-CoA + phosphate = propanoyl phosphate + CoA</text>
        <dbReference type="Rhea" id="RHEA:28046"/>
        <dbReference type="ChEBI" id="CHEBI:43474"/>
        <dbReference type="ChEBI" id="CHEBI:57287"/>
        <dbReference type="ChEBI" id="CHEBI:57392"/>
        <dbReference type="ChEBI" id="CHEBI:58933"/>
        <dbReference type="EC" id="2.3.1.222"/>
    </reaction>
</comment>
<evidence type="ECO:0000256" key="5">
    <source>
        <dbReference type="ARBA" id="ARBA00022679"/>
    </source>
</evidence>
<keyword evidence="8 10" id="KW-0012">Acyltransferase</keyword>
<dbReference type="PANTHER" id="PTHR39453">
    <property type="entry name" value="PHOSPHATE PROPANOYLTRANSFERASE"/>
    <property type="match status" value="1"/>
</dbReference>
<dbReference type="Proteomes" id="UP001437460">
    <property type="component" value="Unassembled WGS sequence"/>
</dbReference>
<evidence type="ECO:0000256" key="8">
    <source>
        <dbReference type="ARBA" id="ARBA00023315"/>
    </source>
</evidence>
<keyword evidence="5 10" id="KW-0808">Transferase</keyword>
<keyword evidence="6" id="KW-0479">Metal-binding</keyword>
<organism evidence="11 12">
    <name type="scientific">Ventrimonas faecis</name>
    <dbReference type="NCBI Taxonomy" id="3133170"/>
    <lineage>
        <taxon>Bacteria</taxon>
        <taxon>Bacillati</taxon>
        <taxon>Bacillota</taxon>
        <taxon>Clostridia</taxon>
        <taxon>Lachnospirales</taxon>
        <taxon>Lachnospiraceae</taxon>
        <taxon>Ventrimonas</taxon>
    </lineage>
</organism>
<comment type="caution">
    <text evidence="11">The sequence shown here is derived from an EMBL/GenBank/DDBJ whole genome shotgun (WGS) entry which is preliminary data.</text>
</comment>
<dbReference type="EC" id="2.3.1.222" evidence="3 10"/>
<protein>
    <recommendedName>
        <fullName evidence="4 10">Phosphate propanoyltransferase</fullName>
        <ecNumber evidence="3 10">2.3.1.222</ecNumber>
    </recommendedName>
</protein>
<keyword evidence="12" id="KW-1185">Reference proteome</keyword>
<keyword evidence="7" id="KW-0862">Zinc</keyword>
<evidence type="ECO:0000256" key="1">
    <source>
        <dbReference type="ARBA" id="ARBA00001947"/>
    </source>
</evidence>
<comment type="function">
    <text evidence="10">Involved in 1,2-propanediol (1,2-PD) degradation by catalyzing the conversion of propanoyl-CoA to propanoyl-phosphate.</text>
</comment>
<comment type="pathway">
    <text evidence="10">Polyol metabolism; 1,2-propanediol degradation.</text>
</comment>
<sequence>MDQCETIMKIILAAVKSTSDNNIDSEQIPVGVFNRHVHLMTEDLEKLYGAGYELTKFKELSQPGQFVCKETVDVCGPNGTIEKVRILGPIRKASQVEILASDCLKLGIEAPVRLSGECTGTPGITLVGPKGSTQIESGVMVAKRHIHMSLADAERLGVQNGESVCIEVGGERGGILRNTIICVAERSILECHLDVDEANAMGLDSSSTVRIIHER</sequence>
<reference evidence="11 12" key="1">
    <citation type="submission" date="2024-03" db="EMBL/GenBank/DDBJ databases">
        <title>Human intestinal bacterial collection.</title>
        <authorList>
            <person name="Pauvert C."/>
            <person name="Hitch T.C.A."/>
            <person name="Clavel T."/>
        </authorList>
    </citation>
    <scope>NUCLEOTIDE SEQUENCE [LARGE SCALE GENOMIC DNA]</scope>
    <source>
        <strain evidence="11 12">CLA-AP-H27</strain>
    </source>
</reference>
<evidence type="ECO:0000256" key="6">
    <source>
        <dbReference type="ARBA" id="ARBA00022723"/>
    </source>
</evidence>
<dbReference type="EMBL" id="JBBMFJ010000012">
    <property type="protein sequence ID" value="MEQ2562954.1"/>
    <property type="molecule type" value="Genomic_DNA"/>
</dbReference>
<dbReference type="NCBIfam" id="NF011652">
    <property type="entry name" value="PRK15070.1"/>
    <property type="match status" value="1"/>
</dbReference>